<protein>
    <submittedName>
        <fullName evidence="1">Uncharacterized protein</fullName>
    </submittedName>
</protein>
<evidence type="ECO:0000313" key="1">
    <source>
        <dbReference type="EMBL" id="RIB35337.1"/>
    </source>
</evidence>
<dbReference type="Proteomes" id="UP000266622">
    <property type="component" value="Unassembled WGS sequence"/>
</dbReference>
<accession>A0A397WP28</accession>
<sequence length="186" mass="21656">MKKERILRVLGMKRVVSFGDLVRESNVSKSYLSEFLKVLRERGLILMGESIKVTDLIEFLRFWGEKKRKILKRINSFLTDTLFINDFLSVLSNKDYVLSGQFVENLITKQSSGISLWVYVFDENTYLELMRGFSKKRSGRIKVMFYDDHIKYGSSFLQGYRIVALEQLAADLIAEGIFTDIKVLLK</sequence>
<proteinExistence type="predicted"/>
<evidence type="ECO:0000313" key="2">
    <source>
        <dbReference type="Proteomes" id="UP000266622"/>
    </source>
</evidence>
<name>A0A397WP28_9ARCH</name>
<gene>
    <name evidence="1" type="ORF">BXU00_02315</name>
</gene>
<dbReference type="EMBL" id="MWMI01000003">
    <property type="protein sequence ID" value="RIB35337.1"/>
    <property type="molecule type" value="Genomic_DNA"/>
</dbReference>
<comment type="caution">
    <text evidence="1">The sequence shown here is derived from an EMBL/GenBank/DDBJ whole genome shotgun (WGS) entry which is preliminary data.</text>
</comment>
<dbReference type="AlphaFoldDB" id="A0A397WP28"/>
<dbReference type="SUPFAM" id="SSF46785">
    <property type="entry name" value="Winged helix' DNA-binding domain"/>
    <property type="match status" value="1"/>
</dbReference>
<organism evidence="1 2">
    <name type="scientific">Candidatus Nanoclepta minutus</name>
    <dbReference type="NCBI Taxonomy" id="1940235"/>
    <lineage>
        <taxon>Archaea</taxon>
        <taxon>Nanobdellota</taxon>
        <taxon>Candidatus Nanoclepta</taxon>
    </lineage>
</organism>
<dbReference type="InterPro" id="IPR036390">
    <property type="entry name" value="WH_DNA-bd_sf"/>
</dbReference>
<reference evidence="1 2" key="1">
    <citation type="journal article" date="2018" name="Syst. Appl. Microbiol.">
        <title>A new symbiotic nanoarchaeote (Candidatus Nanoclepta minutus) and its host (Zestosphaera tikiterensis gen. nov., sp. nov.) from a New Zealand hot spring.</title>
        <authorList>
            <person name="St John E."/>
            <person name="Liu Y."/>
            <person name="Podar M."/>
            <person name="Stott M.B."/>
            <person name="Meneghin J."/>
            <person name="Chen Z."/>
            <person name="Lagutin K."/>
            <person name="Mitchell K."/>
            <person name="Reysenbach A.L."/>
        </authorList>
    </citation>
    <scope>NUCLEOTIDE SEQUENCE [LARGE SCALE GENOMIC DNA]</scope>
    <source>
        <strain evidence="1">NZ3</strain>
    </source>
</reference>